<feature type="non-terminal residue" evidence="1">
    <location>
        <position position="1"/>
    </location>
</feature>
<dbReference type="AlphaFoldDB" id="X0T3M3"/>
<organism evidence="1">
    <name type="scientific">marine sediment metagenome</name>
    <dbReference type="NCBI Taxonomy" id="412755"/>
    <lineage>
        <taxon>unclassified sequences</taxon>
        <taxon>metagenomes</taxon>
        <taxon>ecological metagenomes</taxon>
    </lineage>
</organism>
<proteinExistence type="predicted"/>
<name>X0T3M3_9ZZZZ</name>
<sequence length="51" mass="5542">LLIGGSLDEDIKIVVSAGKPFPLVSTLREMPPVEQVVKKGKEIQVSLRVNL</sequence>
<dbReference type="EMBL" id="BARS01007351">
    <property type="protein sequence ID" value="GAF81941.1"/>
    <property type="molecule type" value="Genomic_DNA"/>
</dbReference>
<reference evidence="1" key="1">
    <citation type="journal article" date="2014" name="Front. Microbiol.">
        <title>High frequency of phylogenetically diverse reductive dehalogenase-homologous genes in deep subseafloor sedimentary metagenomes.</title>
        <authorList>
            <person name="Kawai M."/>
            <person name="Futagami T."/>
            <person name="Toyoda A."/>
            <person name="Takaki Y."/>
            <person name="Nishi S."/>
            <person name="Hori S."/>
            <person name="Arai W."/>
            <person name="Tsubouchi T."/>
            <person name="Morono Y."/>
            <person name="Uchiyama I."/>
            <person name="Ito T."/>
            <person name="Fujiyama A."/>
            <person name="Inagaki F."/>
            <person name="Takami H."/>
        </authorList>
    </citation>
    <scope>NUCLEOTIDE SEQUENCE</scope>
    <source>
        <strain evidence="1">Expedition CK06-06</strain>
    </source>
</reference>
<gene>
    <name evidence="1" type="ORF">S01H1_14166</name>
</gene>
<protein>
    <submittedName>
        <fullName evidence="1">Uncharacterized protein</fullName>
    </submittedName>
</protein>
<comment type="caution">
    <text evidence="1">The sequence shown here is derived from an EMBL/GenBank/DDBJ whole genome shotgun (WGS) entry which is preliminary data.</text>
</comment>
<evidence type="ECO:0000313" key="1">
    <source>
        <dbReference type="EMBL" id="GAF81941.1"/>
    </source>
</evidence>
<accession>X0T3M3</accession>